<dbReference type="InParanoid" id="A0A059AT49"/>
<dbReference type="InterPro" id="IPR001623">
    <property type="entry name" value="DnaJ_domain"/>
</dbReference>
<dbReference type="InterPro" id="IPR036869">
    <property type="entry name" value="J_dom_sf"/>
</dbReference>
<evidence type="ECO:0000313" key="3">
    <source>
        <dbReference type="EMBL" id="KCW57018.1"/>
    </source>
</evidence>
<dbReference type="Gene3D" id="1.10.287.110">
    <property type="entry name" value="DnaJ domain"/>
    <property type="match status" value="1"/>
</dbReference>
<dbReference type="AlphaFoldDB" id="A0A059AT49"/>
<accession>A0A059AT49</accession>
<sequence length="168" mass="18596">MTDQGSGMVHPQPQLNSKIIHDRLSHFNPKNVSALTHSLSVSPLPNKGRNPGSPSHANHCHHHSSATKSVRENGSNYYELLSLNPNNTSAGDIKKVYRSLALQNHPDASHDSSMKDESTRMLLKASRALGAAVRRHVAPRMKRRSNNRMAQKNGSWATQKGAQNLRRD</sequence>
<dbReference type="EMBL" id="KK198761">
    <property type="protein sequence ID" value="KCW57018.1"/>
    <property type="molecule type" value="Genomic_DNA"/>
</dbReference>
<evidence type="ECO:0000259" key="2">
    <source>
        <dbReference type="PROSITE" id="PS50076"/>
    </source>
</evidence>
<dbReference type="InterPro" id="IPR053232">
    <property type="entry name" value="DnaJ_C/III_chloroplastic"/>
</dbReference>
<dbReference type="Pfam" id="PF00226">
    <property type="entry name" value="DnaJ"/>
    <property type="match status" value="1"/>
</dbReference>
<dbReference type="PANTHER" id="PTHR45090">
    <property type="entry name" value="CHAPERONE PROTEIN DNAJ 20 CHLOROPLASTIC"/>
    <property type="match status" value="1"/>
</dbReference>
<evidence type="ECO:0000256" key="1">
    <source>
        <dbReference type="SAM" id="MobiDB-lite"/>
    </source>
</evidence>
<feature type="region of interest" description="Disordered" evidence="1">
    <location>
        <begin position="39"/>
        <end position="71"/>
    </location>
</feature>
<dbReference type="GO" id="GO:0009507">
    <property type="term" value="C:chloroplast"/>
    <property type="evidence" value="ECO:0000318"/>
    <property type="project" value="GO_Central"/>
</dbReference>
<gene>
    <name evidence="3" type="ORF">EUGRSUZ_I02686</name>
</gene>
<protein>
    <recommendedName>
        <fullName evidence="2">J domain-containing protein</fullName>
    </recommendedName>
</protein>
<dbReference type="STRING" id="71139.A0A059AT49"/>
<proteinExistence type="predicted"/>
<dbReference type="PROSITE" id="PS50076">
    <property type="entry name" value="DNAJ_2"/>
    <property type="match status" value="1"/>
</dbReference>
<dbReference type="PANTHER" id="PTHR45090:SF8">
    <property type="entry name" value="J DOMAIN-CONTAINING PROTEIN"/>
    <property type="match status" value="1"/>
</dbReference>
<dbReference type="Gramene" id="KCW57018">
    <property type="protein sequence ID" value="KCW57018"/>
    <property type="gene ID" value="EUGRSUZ_I02686"/>
</dbReference>
<feature type="compositionally biased region" description="Polar residues" evidence="1">
    <location>
        <begin position="147"/>
        <end position="162"/>
    </location>
</feature>
<dbReference type="SUPFAM" id="SSF46565">
    <property type="entry name" value="Chaperone J-domain"/>
    <property type="match status" value="1"/>
</dbReference>
<feature type="domain" description="J" evidence="2">
    <location>
        <begin position="76"/>
        <end position="150"/>
    </location>
</feature>
<dbReference type="SMART" id="SM00271">
    <property type="entry name" value="DnaJ"/>
    <property type="match status" value="1"/>
</dbReference>
<dbReference type="CDD" id="cd06257">
    <property type="entry name" value="DnaJ"/>
    <property type="match status" value="1"/>
</dbReference>
<organism evidence="3">
    <name type="scientific">Eucalyptus grandis</name>
    <name type="common">Flooded gum</name>
    <dbReference type="NCBI Taxonomy" id="71139"/>
    <lineage>
        <taxon>Eukaryota</taxon>
        <taxon>Viridiplantae</taxon>
        <taxon>Streptophyta</taxon>
        <taxon>Embryophyta</taxon>
        <taxon>Tracheophyta</taxon>
        <taxon>Spermatophyta</taxon>
        <taxon>Magnoliopsida</taxon>
        <taxon>eudicotyledons</taxon>
        <taxon>Gunneridae</taxon>
        <taxon>Pentapetalae</taxon>
        <taxon>rosids</taxon>
        <taxon>malvids</taxon>
        <taxon>Myrtales</taxon>
        <taxon>Myrtaceae</taxon>
        <taxon>Myrtoideae</taxon>
        <taxon>Eucalypteae</taxon>
        <taxon>Eucalyptus</taxon>
    </lineage>
</organism>
<name>A0A059AT49_EUCGR</name>
<reference evidence="3" key="1">
    <citation type="submission" date="2013-07" db="EMBL/GenBank/DDBJ databases">
        <title>The genome of Eucalyptus grandis.</title>
        <authorList>
            <person name="Schmutz J."/>
            <person name="Hayes R."/>
            <person name="Myburg A."/>
            <person name="Tuskan G."/>
            <person name="Grattapaglia D."/>
            <person name="Rokhsar D.S."/>
        </authorList>
    </citation>
    <scope>NUCLEOTIDE SEQUENCE</scope>
    <source>
        <tissue evidence="3">Leaf extractions</tissue>
    </source>
</reference>
<feature type="compositionally biased region" description="Basic residues" evidence="1">
    <location>
        <begin position="133"/>
        <end position="146"/>
    </location>
</feature>
<feature type="region of interest" description="Disordered" evidence="1">
    <location>
        <begin position="130"/>
        <end position="168"/>
    </location>
</feature>